<sequence length="83" mass="9263">MSESQKSCQRMINQKLMLLKSDDNHESNNAVDLDTRNQSAPTNSFRGTLSNRDLSKSRRVKVVLNRPADAGKCSIFGSSLINH</sequence>
<reference evidence="2" key="2">
    <citation type="submission" date="2020-08" db="EMBL/GenBank/DDBJ databases">
        <title>Plant Genome Project.</title>
        <authorList>
            <person name="Zhang R.-G."/>
        </authorList>
    </citation>
    <scope>NUCLEOTIDE SEQUENCE</scope>
    <source>
        <strain evidence="2">Huo1</strain>
        <tissue evidence="2">Leaf</tissue>
    </source>
</reference>
<proteinExistence type="predicted"/>
<evidence type="ECO:0000313" key="3">
    <source>
        <dbReference type="Proteomes" id="UP000298416"/>
    </source>
</evidence>
<dbReference type="Proteomes" id="UP000298416">
    <property type="component" value="Unassembled WGS sequence"/>
</dbReference>
<keyword evidence="3" id="KW-1185">Reference proteome</keyword>
<feature type="compositionally biased region" description="Polar residues" evidence="1">
    <location>
        <begin position="36"/>
        <end position="52"/>
    </location>
</feature>
<evidence type="ECO:0000313" key="2">
    <source>
        <dbReference type="EMBL" id="KAG6403742.1"/>
    </source>
</evidence>
<organism evidence="2">
    <name type="scientific">Salvia splendens</name>
    <name type="common">Scarlet sage</name>
    <dbReference type="NCBI Taxonomy" id="180675"/>
    <lineage>
        <taxon>Eukaryota</taxon>
        <taxon>Viridiplantae</taxon>
        <taxon>Streptophyta</taxon>
        <taxon>Embryophyta</taxon>
        <taxon>Tracheophyta</taxon>
        <taxon>Spermatophyta</taxon>
        <taxon>Magnoliopsida</taxon>
        <taxon>eudicotyledons</taxon>
        <taxon>Gunneridae</taxon>
        <taxon>Pentapetalae</taxon>
        <taxon>asterids</taxon>
        <taxon>lamiids</taxon>
        <taxon>Lamiales</taxon>
        <taxon>Lamiaceae</taxon>
        <taxon>Nepetoideae</taxon>
        <taxon>Mentheae</taxon>
        <taxon>Salviinae</taxon>
        <taxon>Salvia</taxon>
        <taxon>Salvia subgen. Calosphace</taxon>
        <taxon>core Calosphace</taxon>
    </lineage>
</organism>
<accession>A0A8X8ZG84</accession>
<comment type="caution">
    <text evidence="2">The sequence shown here is derived from an EMBL/GenBank/DDBJ whole genome shotgun (WGS) entry which is preliminary data.</text>
</comment>
<protein>
    <submittedName>
        <fullName evidence="2">Uncharacterized protein</fullName>
    </submittedName>
</protein>
<feature type="region of interest" description="Disordered" evidence="1">
    <location>
        <begin position="20"/>
        <end position="52"/>
    </location>
</feature>
<dbReference type="EMBL" id="PNBA02000013">
    <property type="protein sequence ID" value="KAG6403742.1"/>
    <property type="molecule type" value="Genomic_DNA"/>
</dbReference>
<dbReference type="AlphaFoldDB" id="A0A8X8ZG84"/>
<reference evidence="2" key="1">
    <citation type="submission" date="2018-01" db="EMBL/GenBank/DDBJ databases">
        <authorList>
            <person name="Mao J.F."/>
        </authorList>
    </citation>
    <scope>NUCLEOTIDE SEQUENCE</scope>
    <source>
        <strain evidence="2">Huo1</strain>
        <tissue evidence="2">Leaf</tissue>
    </source>
</reference>
<gene>
    <name evidence="2" type="ORF">SASPL_135971</name>
</gene>
<evidence type="ECO:0000256" key="1">
    <source>
        <dbReference type="SAM" id="MobiDB-lite"/>
    </source>
</evidence>
<name>A0A8X8ZG84_SALSN</name>